<feature type="domain" description="PI-PLC Y-box" evidence="1">
    <location>
        <begin position="132"/>
        <end position="160"/>
    </location>
</feature>
<reference evidence="2 3" key="1">
    <citation type="journal article" date="2019" name="Sci. Rep.">
        <title>Orb-weaving spider Araneus ventricosus genome elucidates the spidroin gene catalogue.</title>
        <authorList>
            <person name="Kono N."/>
            <person name="Nakamura H."/>
            <person name="Ohtoshi R."/>
            <person name="Moran D.A.P."/>
            <person name="Shinohara A."/>
            <person name="Yoshida Y."/>
            <person name="Fujiwara M."/>
            <person name="Mori M."/>
            <person name="Tomita M."/>
            <person name="Arakawa K."/>
        </authorList>
    </citation>
    <scope>NUCLEOTIDE SEQUENCE [LARGE SCALE GENOMIC DNA]</scope>
</reference>
<dbReference type="GO" id="GO:0006629">
    <property type="term" value="P:lipid metabolic process"/>
    <property type="evidence" value="ECO:0007669"/>
    <property type="project" value="InterPro"/>
</dbReference>
<gene>
    <name evidence="2" type="ORF">AVEN_164132_1</name>
</gene>
<dbReference type="InterPro" id="IPR001711">
    <property type="entry name" value="PLipase_C_Pinositol-sp_Y"/>
</dbReference>
<sequence>MEGQYMAMGHFVDRRIRFPSPRFRQYSKLQNMGKRESIRNATIGSSFSEGVNVWCGFTAAFIVGPFFFEEIGPSDPVTCRVNRTRYETLLRSQLIPALKERVCVFSTIFIQDGARPRIITSVKKLLYPHFGNNRIISRLFRKAWSPRSSNLNPRDFWLWGYLKDAVYGV</sequence>
<protein>
    <recommendedName>
        <fullName evidence="1">PI-PLC Y-box domain-containing protein</fullName>
    </recommendedName>
</protein>
<keyword evidence="3" id="KW-1185">Reference proteome</keyword>
<dbReference type="Proteomes" id="UP000499080">
    <property type="component" value="Unassembled WGS sequence"/>
</dbReference>
<dbReference type="InterPro" id="IPR036397">
    <property type="entry name" value="RNaseH_sf"/>
</dbReference>
<organism evidence="2 3">
    <name type="scientific">Araneus ventricosus</name>
    <name type="common">Orbweaver spider</name>
    <name type="synonym">Epeira ventricosa</name>
    <dbReference type="NCBI Taxonomy" id="182803"/>
    <lineage>
        <taxon>Eukaryota</taxon>
        <taxon>Metazoa</taxon>
        <taxon>Ecdysozoa</taxon>
        <taxon>Arthropoda</taxon>
        <taxon>Chelicerata</taxon>
        <taxon>Arachnida</taxon>
        <taxon>Araneae</taxon>
        <taxon>Araneomorphae</taxon>
        <taxon>Entelegynae</taxon>
        <taxon>Araneoidea</taxon>
        <taxon>Araneidae</taxon>
        <taxon>Araneus</taxon>
    </lineage>
</organism>
<evidence type="ECO:0000259" key="1">
    <source>
        <dbReference type="PROSITE" id="PS50008"/>
    </source>
</evidence>
<evidence type="ECO:0000313" key="3">
    <source>
        <dbReference type="Proteomes" id="UP000499080"/>
    </source>
</evidence>
<dbReference type="PANTHER" id="PTHR47326:SF1">
    <property type="entry name" value="HTH PSQ-TYPE DOMAIN-CONTAINING PROTEIN"/>
    <property type="match status" value="1"/>
</dbReference>
<name>A0A4Y2R5F5_ARAVE</name>
<dbReference type="GO" id="GO:0035556">
    <property type="term" value="P:intracellular signal transduction"/>
    <property type="evidence" value="ECO:0007669"/>
    <property type="project" value="InterPro"/>
</dbReference>
<dbReference type="Gene3D" id="3.30.420.10">
    <property type="entry name" value="Ribonuclease H-like superfamily/Ribonuclease H"/>
    <property type="match status" value="1"/>
</dbReference>
<dbReference type="EMBL" id="BGPR01015747">
    <property type="protein sequence ID" value="GBN70459.1"/>
    <property type="molecule type" value="Genomic_DNA"/>
</dbReference>
<comment type="caution">
    <text evidence="2">The sequence shown here is derived from an EMBL/GenBank/DDBJ whole genome shotgun (WGS) entry which is preliminary data.</text>
</comment>
<dbReference type="PROSITE" id="PS50008">
    <property type="entry name" value="PIPLC_Y_DOMAIN"/>
    <property type="match status" value="1"/>
</dbReference>
<dbReference type="GO" id="GO:0003676">
    <property type="term" value="F:nucleic acid binding"/>
    <property type="evidence" value="ECO:0007669"/>
    <property type="project" value="InterPro"/>
</dbReference>
<dbReference type="AlphaFoldDB" id="A0A4Y2R5F5"/>
<accession>A0A4Y2R5F5</accession>
<proteinExistence type="predicted"/>
<dbReference type="GO" id="GO:0004435">
    <property type="term" value="F:phosphatidylinositol-4,5-bisphosphate phospholipase C activity"/>
    <property type="evidence" value="ECO:0007669"/>
    <property type="project" value="InterPro"/>
</dbReference>
<dbReference type="PANTHER" id="PTHR47326">
    <property type="entry name" value="TRANSPOSABLE ELEMENT TC3 TRANSPOSASE-LIKE PROTEIN"/>
    <property type="match status" value="1"/>
</dbReference>
<evidence type="ECO:0000313" key="2">
    <source>
        <dbReference type="EMBL" id="GBN70459.1"/>
    </source>
</evidence>